<evidence type="ECO:0000313" key="1">
    <source>
        <dbReference type="EMBL" id="VFK14969.1"/>
    </source>
</evidence>
<proteinExistence type="predicted"/>
<dbReference type="EMBL" id="CAADFN010000012">
    <property type="protein sequence ID" value="VFK14969.1"/>
    <property type="molecule type" value="Genomic_DNA"/>
</dbReference>
<name>A0A450WD22_9GAMM</name>
<organism evidence="1">
    <name type="scientific">Candidatus Kentrum sp. LFY</name>
    <dbReference type="NCBI Taxonomy" id="2126342"/>
    <lineage>
        <taxon>Bacteria</taxon>
        <taxon>Pseudomonadati</taxon>
        <taxon>Pseudomonadota</taxon>
        <taxon>Gammaproteobacteria</taxon>
        <taxon>Candidatus Kentrum</taxon>
    </lineage>
</organism>
<accession>A0A450WD22</accession>
<sequence length="78" mass="8330">MKNTMTDVRNLLIETIESVKSGDMAIDKAKAIAQVAGVVVDSGKVEVDFLKALAELPPTQEGHYGTGFISAERPKQIG</sequence>
<reference evidence="1" key="1">
    <citation type="submission" date="2019-02" db="EMBL/GenBank/DDBJ databases">
        <authorList>
            <person name="Gruber-Vodicka R. H."/>
            <person name="Seah K. B. B."/>
        </authorList>
    </citation>
    <scope>NUCLEOTIDE SEQUENCE</scope>
    <source>
        <strain evidence="1">BECK_BY7</strain>
    </source>
</reference>
<protein>
    <submittedName>
        <fullName evidence="1">Uncharacterized protein</fullName>
    </submittedName>
</protein>
<gene>
    <name evidence="1" type="ORF">BECKLFY1418C_GA0070996_101213</name>
</gene>
<dbReference type="AlphaFoldDB" id="A0A450WD22"/>